<dbReference type="AlphaFoldDB" id="A0A0R3Q7V7"/>
<dbReference type="WBParaSite" id="BTMF_0000241101-mRNA-1">
    <property type="protein sequence ID" value="BTMF_0000241101-mRNA-1"/>
    <property type="gene ID" value="BTMF_0000241101"/>
</dbReference>
<gene>
    <name evidence="1" type="ORF">BTMF_LOCUS1739</name>
</gene>
<evidence type="ECO:0000313" key="3">
    <source>
        <dbReference type="WBParaSite" id="BTMF_0000241101-mRNA-1"/>
    </source>
</evidence>
<dbReference type="Proteomes" id="UP000280834">
    <property type="component" value="Unassembled WGS sequence"/>
</dbReference>
<protein>
    <submittedName>
        <fullName evidence="3">Secreted protein</fullName>
    </submittedName>
</protein>
<sequence length="76" mass="8544">MSFLSFPLRVTVGSGRGHLDLLLRVLQNSLGVGLISFSQMDFIHSIHFFPTLCELSNIVVVNLRPYFTECPSSECR</sequence>
<evidence type="ECO:0000313" key="2">
    <source>
        <dbReference type="Proteomes" id="UP000280834"/>
    </source>
</evidence>
<dbReference type="EMBL" id="UZAG01001308">
    <property type="protein sequence ID" value="VDO10960.1"/>
    <property type="molecule type" value="Genomic_DNA"/>
</dbReference>
<organism evidence="3">
    <name type="scientific">Brugia timori</name>
    <dbReference type="NCBI Taxonomy" id="42155"/>
    <lineage>
        <taxon>Eukaryota</taxon>
        <taxon>Metazoa</taxon>
        <taxon>Ecdysozoa</taxon>
        <taxon>Nematoda</taxon>
        <taxon>Chromadorea</taxon>
        <taxon>Rhabditida</taxon>
        <taxon>Spirurina</taxon>
        <taxon>Spiruromorpha</taxon>
        <taxon>Filarioidea</taxon>
        <taxon>Onchocercidae</taxon>
        <taxon>Brugia</taxon>
    </lineage>
</organism>
<evidence type="ECO:0000313" key="1">
    <source>
        <dbReference type="EMBL" id="VDO10960.1"/>
    </source>
</evidence>
<reference evidence="1 2" key="2">
    <citation type="submission" date="2018-11" db="EMBL/GenBank/DDBJ databases">
        <authorList>
            <consortium name="Pathogen Informatics"/>
        </authorList>
    </citation>
    <scope>NUCLEOTIDE SEQUENCE [LARGE SCALE GENOMIC DNA]</scope>
</reference>
<reference evidence="3" key="1">
    <citation type="submission" date="2017-02" db="UniProtKB">
        <authorList>
            <consortium name="WormBaseParasite"/>
        </authorList>
    </citation>
    <scope>IDENTIFICATION</scope>
</reference>
<proteinExistence type="predicted"/>
<name>A0A0R3Q7V7_9BILA</name>
<keyword evidence="2" id="KW-1185">Reference proteome</keyword>
<accession>A0A0R3Q7V7</accession>